<proteinExistence type="predicted"/>
<gene>
    <name evidence="2" type="ORF">FIBSPDRAFT_748872</name>
</gene>
<evidence type="ECO:0000256" key="1">
    <source>
        <dbReference type="SAM" id="Phobius"/>
    </source>
</evidence>
<dbReference type="AlphaFoldDB" id="A0A166F2I3"/>
<evidence type="ECO:0000313" key="2">
    <source>
        <dbReference type="EMBL" id="KZP16366.1"/>
    </source>
</evidence>
<dbReference type="PANTHER" id="PTHR34292:SF2">
    <property type="entry name" value="OUTER SPORE WALL PROTEIN LDS1"/>
    <property type="match status" value="1"/>
</dbReference>
<keyword evidence="1" id="KW-1133">Transmembrane helix</keyword>
<keyword evidence="1" id="KW-0472">Membrane</keyword>
<dbReference type="OrthoDB" id="10012223at2759"/>
<dbReference type="InterPro" id="IPR052786">
    <property type="entry name" value="Spore_wall_assembly"/>
</dbReference>
<accession>A0A166F2I3</accession>
<evidence type="ECO:0000313" key="3">
    <source>
        <dbReference type="Proteomes" id="UP000076532"/>
    </source>
</evidence>
<name>A0A166F2I3_9AGAM</name>
<sequence>MNTVVLFPISLYPGIGVFVLGWFEALASAQLLHKPYFEAKKTTEHQISIFTEERKWDYRSFGFVASLLEGLPITGVVFAISNRIGAALWAHDLEKQQHFIADEKMKGNQHPSPP</sequence>
<protein>
    <submittedName>
        <fullName evidence="2">Uncharacterized protein</fullName>
    </submittedName>
</protein>
<dbReference type="Proteomes" id="UP000076532">
    <property type="component" value="Unassembled WGS sequence"/>
</dbReference>
<organism evidence="2 3">
    <name type="scientific">Athelia psychrophila</name>
    <dbReference type="NCBI Taxonomy" id="1759441"/>
    <lineage>
        <taxon>Eukaryota</taxon>
        <taxon>Fungi</taxon>
        <taxon>Dikarya</taxon>
        <taxon>Basidiomycota</taxon>
        <taxon>Agaricomycotina</taxon>
        <taxon>Agaricomycetes</taxon>
        <taxon>Agaricomycetidae</taxon>
        <taxon>Atheliales</taxon>
        <taxon>Atheliaceae</taxon>
        <taxon>Athelia</taxon>
    </lineage>
</organism>
<keyword evidence="1" id="KW-0812">Transmembrane</keyword>
<dbReference type="PANTHER" id="PTHR34292">
    <property type="entry name" value="OUTER SPORE WALL PROTEIN LDS1"/>
    <property type="match status" value="1"/>
</dbReference>
<dbReference type="EMBL" id="KV417594">
    <property type="protein sequence ID" value="KZP16366.1"/>
    <property type="molecule type" value="Genomic_DNA"/>
</dbReference>
<dbReference type="STRING" id="436010.A0A166F2I3"/>
<reference evidence="2 3" key="1">
    <citation type="journal article" date="2016" name="Mol. Biol. Evol.">
        <title>Comparative Genomics of Early-Diverging Mushroom-Forming Fungi Provides Insights into the Origins of Lignocellulose Decay Capabilities.</title>
        <authorList>
            <person name="Nagy L.G."/>
            <person name="Riley R."/>
            <person name="Tritt A."/>
            <person name="Adam C."/>
            <person name="Daum C."/>
            <person name="Floudas D."/>
            <person name="Sun H."/>
            <person name="Yadav J.S."/>
            <person name="Pangilinan J."/>
            <person name="Larsson K.H."/>
            <person name="Matsuura K."/>
            <person name="Barry K."/>
            <person name="Labutti K."/>
            <person name="Kuo R."/>
            <person name="Ohm R.A."/>
            <person name="Bhattacharya S.S."/>
            <person name="Shirouzu T."/>
            <person name="Yoshinaga Y."/>
            <person name="Martin F.M."/>
            <person name="Grigoriev I.V."/>
            <person name="Hibbett D.S."/>
        </authorList>
    </citation>
    <scope>NUCLEOTIDE SEQUENCE [LARGE SCALE GENOMIC DNA]</scope>
    <source>
        <strain evidence="2 3">CBS 109695</strain>
    </source>
</reference>
<keyword evidence="3" id="KW-1185">Reference proteome</keyword>
<feature type="transmembrane region" description="Helical" evidence="1">
    <location>
        <begin position="12"/>
        <end position="32"/>
    </location>
</feature>